<dbReference type="GO" id="GO:0160151">
    <property type="term" value="F:tRNA pseudouridine(32) synthase activity"/>
    <property type="evidence" value="ECO:0007669"/>
    <property type="project" value="UniProtKB-EC"/>
</dbReference>
<feature type="active site" evidence="4">
    <location>
        <position position="220"/>
    </location>
</feature>
<dbReference type="GO" id="GO:0000455">
    <property type="term" value="P:enzyme-directed rRNA pseudouridine synthesis"/>
    <property type="evidence" value="ECO:0007669"/>
    <property type="project" value="TreeGrafter"/>
</dbReference>
<dbReference type="InterPro" id="IPR020103">
    <property type="entry name" value="PsdUridine_synth_cat_dom_sf"/>
</dbReference>
<organism evidence="7 9">
    <name type="scientific">Yarrowia lipolytica</name>
    <name type="common">Candida lipolytica</name>
    <dbReference type="NCBI Taxonomy" id="4952"/>
    <lineage>
        <taxon>Eukaryota</taxon>
        <taxon>Fungi</taxon>
        <taxon>Dikarya</taxon>
        <taxon>Ascomycota</taxon>
        <taxon>Saccharomycotina</taxon>
        <taxon>Dipodascomycetes</taxon>
        <taxon>Dipodascales</taxon>
        <taxon>Dipodascales incertae sedis</taxon>
        <taxon>Yarrowia</taxon>
    </lineage>
</organism>
<dbReference type="PROSITE" id="PS01129">
    <property type="entry name" value="PSI_RLU"/>
    <property type="match status" value="1"/>
</dbReference>
<feature type="domain" description="CMP/dCMP-type deaminase" evidence="6">
    <location>
        <begin position="455"/>
        <end position="584"/>
    </location>
</feature>
<dbReference type="Gene3D" id="3.40.140.10">
    <property type="entry name" value="Cytidine Deaminase, domain 2"/>
    <property type="match status" value="1"/>
</dbReference>
<keyword evidence="1" id="KW-0413">Isomerase</keyword>
<evidence type="ECO:0000256" key="2">
    <source>
        <dbReference type="ARBA" id="ARBA00036184"/>
    </source>
</evidence>
<dbReference type="InterPro" id="IPR050188">
    <property type="entry name" value="RluA_PseudoU_synthase"/>
</dbReference>
<dbReference type="EMBL" id="KZ858958">
    <property type="protein sequence ID" value="RDW27894.1"/>
    <property type="molecule type" value="Genomic_DNA"/>
</dbReference>
<dbReference type="InterPro" id="IPR006224">
    <property type="entry name" value="PsdUridine_synth_RluA-like_CS"/>
</dbReference>
<dbReference type="eggNOG" id="KOG1018">
    <property type="taxonomic scope" value="Eukaryota"/>
</dbReference>
<evidence type="ECO:0000313" key="7">
    <source>
        <dbReference type="EMBL" id="AOW07041.1"/>
    </source>
</evidence>
<dbReference type="InterPro" id="IPR006225">
    <property type="entry name" value="PsdUridine_synth_RluC/D"/>
</dbReference>
<dbReference type="FunFam" id="3.40.140.10:FF:000061">
    <property type="entry name" value="DRAP deaminase"/>
    <property type="match status" value="1"/>
</dbReference>
<dbReference type="InterPro" id="IPR006145">
    <property type="entry name" value="PsdUridine_synth_RsuA/RluA"/>
</dbReference>
<dbReference type="CDD" id="cd02557">
    <property type="entry name" value="PseudoU_synth_ScRIB2"/>
    <property type="match status" value="1"/>
</dbReference>
<name>A0A1D8NN26_YARLL</name>
<dbReference type="VEuPathDB" id="FungiDB:YALI1_F16069g"/>
<evidence type="ECO:0000256" key="5">
    <source>
        <dbReference type="PROSITE-ProRule" id="PRU00182"/>
    </source>
</evidence>
<dbReference type="OMA" id="EPPVMAC"/>
<dbReference type="NCBIfam" id="TIGR00005">
    <property type="entry name" value="rluA_subfam"/>
    <property type="match status" value="1"/>
</dbReference>
<dbReference type="InterPro" id="IPR016193">
    <property type="entry name" value="Cytidine_deaminase-like"/>
</dbReference>
<dbReference type="InterPro" id="IPR002125">
    <property type="entry name" value="CMP_dCMP_dom"/>
</dbReference>
<dbReference type="PANTHER" id="PTHR21600">
    <property type="entry name" value="MITOCHONDRIAL RNA PSEUDOURIDINE SYNTHASE"/>
    <property type="match status" value="1"/>
</dbReference>
<dbReference type="Proteomes" id="UP000256601">
    <property type="component" value="Unassembled WGS sequence"/>
</dbReference>
<comment type="catalytic activity">
    <reaction evidence="2">
        <text>uridine(32) in tRNA = pseudouridine(32) in tRNA</text>
        <dbReference type="Rhea" id="RHEA:42544"/>
        <dbReference type="Rhea" id="RHEA-COMP:10107"/>
        <dbReference type="Rhea" id="RHEA-COMP:10108"/>
        <dbReference type="ChEBI" id="CHEBI:65314"/>
        <dbReference type="ChEBI" id="CHEBI:65315"/>
        <dbReference type="EC" id="5.4.99.28"/>
    </reaction>
</comment>
<dbReference type="SUPFAM" id="SSF55120">
    <property type="entry name" value="Pseudouridine synthase"/>
    <property type="match status" value="1"/>
</dbReference>
<evidence type="ECO:0000256" key="3">
    <source>
        <dbReference type="ARBA" id="ARBA00038944"/>
    </source>
</evidence>
<protein>
    <recommendedName>
        <fullName evidence="3">tRNA pseudouridine(32) synthase</fullName>
        <ecNumber evidence="3">5.4.99.28</ecNumber>
    </recommendedName>
</protein>
<dbReference type="Gene3D" id="3.30.2350.10">
    <property type="entry name" value="Pseudouridine synthase"/>
    <property type="match status" value="1"/>
</dbReference>
<dbReference type="PROSITE" id="PS50889">
    <property type="entry name" value="S4"/>
    <property type="match status" value="1"/>
</dbReference>
<dbReference type="EC" id="5.4.99.28" evidence="3"/>
<reference evidence="8 10" key="2">
    <citation type="submission" date="2018-07" db="EMBL/GenBank/DDBJ databases">
        <title>Draft Genome Assemblies for Five Robust Yarrowia lipolytica Strains Exhibiting High Lipid Production and Pentose Sugar Utilization and Sugar Alcohol Secretion from Undetoxified Lignocellulosic Biomass Hydrolysates.</title>
        <authorList>
            <consortium name="DOE Joint Genome Institute"/>
            <person name="Walker C."/>
            <person name="Ryu S."/>
            <person name="Na H."/>
            <person name="Zane M."/>
            <person name="LaButti K."/>
            <person name="Lipzen A."/>
            <person name="Haridas S."/>
            <person name="Barry K."/>
            <person name="Grigoriev I.V."/>
            <person name="Quarterman J."/>
            <person name="Slininger P."/>
            <person name="Dien B."/>
            <person name="Trinh C.T."/>
        </authorList>
    </citation>
    <scope>NUCLEOTIDE SEQUENCE [LARGE SCALE GENOMIC DNA]</scope>
    <source>
        <strain evidence="8 10">YB392</strain>
    </source>
</reference>
<dbReference type="FunFam" id="3.30.2350.10:FF:000017">
    <property type="entry name" value="Pseudouridine synthase"/>
    <property type="match status" value="1"/>
</dbReference>
<dbReference type="RefSeq" id="XP_505321.1">
    <property type="nucleotide sequence ID" value="XM_505321.1"/>
</dbReference>
<proteinExistence type="predicted"/>
<dbReference type="SMR" id="A0A1D8NN26"/>
<evidence type="ECO:0000313" key="10">
    <source>
        <dbReference type="Proteomes" id="UP000256601"/>
    </source>
</evidence>
<dbReference type="AlphaFoldDB" id="A0A1D8NN26"/>
<dbReference type="EMBL" id="CP017558">
    <property type="protein sequence ID" value="AOW07041.1"/>
    <property type="molecule type" value="Genomic_DNA"/>
</dbReference>
<dbReference type="SUPFAM" id="SSF53927">
    <property type="entry name" value="Cytidine deaminase-like"/>
    <property type="match status" value="1"/>
</dbReference>
<dbReference type="GeneID" id="2907960"/>
<evidence type="ECO:0000256" key="4">
    <source>
        <dbReference type="PIRSR" id="PIRSR606225-1"/>
    </source>
</evidence>
<dbReference type="eggNOG" id="KOG1919">
    <property type="taxonomic scope" value="Eukaryota"/>
</dbReference>
<dbReference type="Pfam" id="PF18785">
    <property type="entry name" value="Inv-AAD"/>
    <property type="match status" value="1"/>
</dbReference>
<dbReference type="GO" id="GO:0016814">
    <property type="term" value="F:hydrolase activity, acting on carbon-nitrogen (but not peptide) bonds, in cyclic amidines"/>
    <property type="evidence" value="ECO:0007669"/>
    <property type="project" value="UniProtKB-ARBA"/>
</dbReference>
<dbReference type="VEuPathDB" id="FungiDB:YALI0_F12199g"/>
<dbReference type="PROSITE" id="PS51747">
    <property type="entry name" value="CYT_DCMP_DEAMINASES_2"/>
    <property type="match status" value="1"/>
</dbReference>
<dbReference type="Pfam" id="PF00849">
    <property type="entry name" value="PseudoU_synth_2"/>
    <property type="match status" value="1"/>
</dbReference>
<sequence>MLHELVKILTFRTVQLEAIESGRLLRPRDRQKFSRIVFSMLSNRPTKKAKASRDEAGFKMRAQKVKNLEINGDEQADGAQYELSDGLRRVSPYYYTYLTYCKQRWRDRQLLDIFANEFRDRDESYYRWAIENGQVLLNGKVAQVDSVVRNGDAIQHRSHKHEPPVTDQEIDIVHEDDDLVVIDKPSGMPVHPAGRYRFNTAVNILKHVNGLHVHPCNRLDRLTSGLMFMAKNPKSADKFGAQLRDRQVQKQYVARVVGKFPDGEISVDENLCTLDPKIGFNIVTTKVDRDHHRALMDRATEREAKTVFKRISYDGETSIVLCKPYTGRTHQIRVHLQFLGHPIANDPLYSSPTMWGESLGKGGLENYDVMMKMIDDVGKTKTAESWFFPADPNKPLGEVLSGSCETCKTPLYTDPGPNDLSLWLHAFTYSSKPDEDNPNAPKWSYSTKLPEWASQPHKKFMDLAVAEADKSEGTPSAFCVGAVLVKDGQVLETGFSRELPGNTHAEQCALEKYFAKNNVSDVPENTVIYTTMEPCSERLSGNLPCVDRILNSSIKTVFVGVLEPDDFIKDNTSLAKLEKAGISYIQIPGYEDESIRIAKKGHPKN</sequence>
<dbReference type="Proteomes" id="UP000182444">
    <property type="component" value="Chromosome 1F"/>
</dbReference>
<evidence type="ECO:0000313" key="9">
    <source>
        <dbReference type="Proteomes" id="UP000182444"/>
    </source>
</evidence>
<gene>
    <name evidence="8" type="ORF">B0I71DRAFT_128461</name>
    <name evidence="7" type="ORF">YALI1_F16069g</name>
</gene>
<dbReference type="PANTHER" id="PTHR21600:SF40">
    <property type="entry name" value="PSEUDOURIDYLATE SYNTHASE RPUSD2"/>
    <property type="match status" value="1"/>
</dbReference>
<dbReference type="KEGG" id="yli:2907960"/>
<dbReference type="OrthoDB" id="424794at2759"/>
<accession>A0A1D8NN26</accession>
<keyword evidence="5" id="KW-0694">RNA-binding</keyword>
<dbReference type="GO" id="GO:0003723">
    <property type="term" value="F:RNA binding"/>
    <property type="evidence" value="ECO:0007669"/>
    <property type="project" value="UniProtKB-KW"/>
</dbReference>
<dbReference type="GO" id="GO:0019239">
    <property type="term" value="F:deaminase activity"/>
    <property type="evidence" value="ECO:0007669"/>
    <property type="project" value="UniProtKB-ARBA"/>
</dbReference>
<reference evidence="7 9" key="1">
    <citation type="journal article" date="2016" name="PLoS ONE">
        <title>Sequence Assembly of Yarrowia lipolytica Strain W29/CLIB89 Shows Transposable Element Diversity.</title>
        <authorList>
            <person name="Magnan C."/>
            <person name="Yu J."/>
            <person name="Chang I."/>
            <person name="Jahn E."/>
            <person name="Kanomata Y."/>
            <person name="Wu J."/>
            <person name="Zeller M."/>
            <person name="Oakes M."/>
            <person name="Baldi P."/>
            <person name="Sandmeyer S."/>
        </authorList>
    </citation>
    <scope>NUCLEOTIDE SEQUENCE [LARGE SCALE GENOMIC DNA]</scope>
    <source>
        <strain evidence="7">CLIB89</strain>
        <strain evidence="9">CLIB89(W29)</strain>
    </source>
</reference>
<evidence type="ECO:0000256" key="1">
    <source>
        <dbReference type="ARBA" id="ARBA00023235"/>
    </source>
</evidence>
<evidence type="ECO:0000313" key="8">
    <source>
        <dbReference type="EMBL" id="RDW27894.1"/>
    </source>
</evidence>
<dbReference type="GO" id="GO:0031119">
    <property type="term" value="P:tRNA pseudouridine synthesis"/>
    <property type="evidence" value="ECO:0007669"/>
    <property type="project" value="UniProtKB-ARBA"/>
</dbReference>
<evidence type="ECO:0000259" key="6">
    <source>
        <dbReference type="PROSITE" id="PS51747"/>
    </source>
</evidence>